<dbReference type="SUPFAM" id="SSF50475">
    <property type="entry name" value="FMN-binding split barrel"/>
    <property type="match status" value="1"/>
</dbReference>
<dbReference type="InterPro" id="IPR012349">
    <property type="entry name" value="Split_barrel_FMN-bd"/>
</dbReference>
<dbReference type="Gene3D" id="2.30.110.10">
    <property type="entry name" value="Electron Transport, Fmn-binding Protein, Chain A"/>
    <property type="match status" value="1"/>
</dbReference>
<proteinExistence type="inferred from homology"/>
<evidence type="ECO:0000259" key="3">
    <source>
        <dbReference type="SMART" id="SM00903"/>
    </source>
</evidence>
<accession>A0ABV2Q6W3</accession>
<keyword evidence="2" id="KW-0560">Oxidoreductase</keyword>
<dbReference type="InterPro" id="IPR002563">
    <property type="entry name" value="Flavin_Rdtase-like_dom"/>
</dbReference>
<dbReference type="PANTHER" id="PTHR30466:SF11">
    <property type="entry name" value="FLAVIN-DEPENDENT MONOOXYGENASE, REDUCTASE SUBUNIT HSAB"/>
    <property type="match status" value="1"/>
</dbReference>
<dbReference type="Proteomes" id="UP001549320">
    <property type="component" value="Unassembled WGS sequence"/>
</dbReference>
<name>A0ABV2Q6W3_9BURK</name>
<dbReference type="RefSeq" id="WP_354442839.1">
    <property type="nucleotide sequence ID" value="NZ_JBEPSH010000003.1"/>
</dbReference>
<dbReference type="InterPro" id="IPR050268">
    <property type="entry name" value="NADH-dep_flavin_reductase"/>
</dbReference>
<organism evidence="4 5">
    <name type="scientific">Ottowia thiooxydans</name>
    <dbReference type="NCBI Taxonomy" id="219182"/>
    <lineage>
        <taxon>Bacteria</taxon>
        <taxon>Pseudomonadati</taxon>
        <taxon>Pseudomonadota</taxon>
        <taxon>Betaproteobacteria</taxon>
        <taxon>Burkholderiales</taxon>
        <taxon>Comamonadaceae</taxon>
        <taxon>Ottowia</taxon>
    </lineage>
</organism>
<evidence type="ECO:0000256" key="1">
    <source>
        <dbReference type="ARBA" id="ARBA00008898"/>
    </source>
</evidence>
<keyword evidence="5" id="KW-1185">Reference proteome</keyword>
<dbReference type="Pfam" id="PF01613">
    <property type="entry name" value="Flavin_Reduct"/>
    <property type="match status" value="1"/>
</dbReference>
<dbReference type="SMART" id="SM00903">
    <property type="entry name" value="Flavin_Reduct"/>
    <property type="match status" value="1"/>
</dbReference>
<comment type="similarity">
    <text evidence="1">Belongs to the non-flavoprotein flavin reductase family.</text>
</comment>
<gene>
    <name evidence="4" type="ORF">ABIE13_001885</name>
</gene>
<comment type="caution">
    <text evidence="4">The sequence shown here is derived from an EMBL/GenBank/DDBJ whole genome shotgun (WGS) entry which is preliminary data.</text>
</comment>
<protein>
    <submittedName>
        <fullName evidence="4">Flavin reductase (DIM6/NTAB) family NADH-FMN oxidoreductase RutF</fullName>
    </submittedName>
</protein>
<sequence length="181" mass="19364">MAAANMKPEIDPLDLRRALGRFGTGVTVITTRTFDGTRVGVTANSFNTVSLEPPIVLWSLATKSPNLENFRNAGRFVVNVLALHQMDLSSRFSRPAPDKFAGVEYAEGLGGLPVLTGCTATIECAVMNSHTVGDHMLFLGRVERYTYEDAAPLLFHNGKYIEATAIAPPPAAATAPRSAAC</sequence>
<evidence type="ECO:0000313" key="5">
    <source>
        <dbReference type="Proteomes" id="UP001549320"/>
    </source>
</evidence>
<evidence type="ECO:0000256" key="2">
    <source>
        <dbReference type="ARBA" id="ARBA00023002"/>
    </source>
</evidence>
<reference evidence="4 5" key="1">
    <citation type="submission" date="2024-06" db="EMBL/GenBank/DDBJ databases">
        <title>Sorghum-associated microbial communities from plants grown in Nebraska, USA.</title>
        <authorList>
            <person name="Schachtman D."/>
        </authorList>
    </citation>
    <scope>NUCLEOTIDE SEQUENCE [LARGE SCALE GENOMIC DNA]</scope>
    <source>
        <strain evidence="4 5">2709</strain>
    </source>
</reference>
<evidence type="ECO:0000313" key="4">
    <source>
        <dbReference type="EMBL" id="MET4576776.1"/>
    </source>
</evidence>
<dbReference type="EMBL" id="JBEPSH010000003">
    <property type="protein sequence ID" value="MET4576776.1"/>
    <property type="molecule type" value="Genomic_DNA"/>
</dbReference>
<feature type="domain" description="Flavin reductase like" evidence="3">
    <location>
        <begin position="19"/>
        <end position="162"/>
    </location>
</feature>
<dbReference type="PANTHER" id="PTHR30466">
    <property type="entry name" value="FLAVIN REDUCTASE"/>
    <property type="match status" value="1"/>
</dbReference>